<gene>
    <name evidence="1" type="ORF">FFZ77_04500</name>
</gene>
<dbReference type="Pfam" id="PF00300">
    <property type="entry name" value="His_Phos_1"/>
    <property type="match status" value="1"/>
</dbReference>
<evidence type="ECO:0000313" key="1">
    <source>
        <dbReference type="EMBL" id="MQS34908.1"/>
    </source>
</evidence>
<dbReference type="InterPro" id="IPR013078">
    <property type="entry name" value="His_Pase_superF_clade-1"/>
</dbReference>
<comment type="caution">
    <text evidence="1">The sequence shown here is derived from an EMBL/GenBank/DDBJ whole genome shotgun (WGS) entry which is preliminary data.</text>
</comment>
<reference evidence="1 2" key="1">
    <citation type="submission" date="2019-06" db="EMBL/GenBank/DDBJ databases">
        <title>Comparative genomics and metabolomics analyses of clavulanic acid producing Streptomyces species provides insight into specialized metabolism and evolution of beta-lactam biosynthetic gene clusters.</title>
        <authorList>
            <person name="Moore M.A."/>
            <person name="Cruz-Morales P."/>
            <person name="Barona Gomez F."/>
            <person name="Kapil T."/>
        </authorList>
    </citation>
    <scope>NUCLEOTIDE SEQUENCE [LARGE SCALE GENOMIC DNA]</scope>
    <source>
        <strain evidence="1 2">T-272</strain>
    </source>
</reference>
<evidence type="ECO:0000313" key="2">
    <source>
        <dbReference type="Proteomes" id="UP000460558"/>
    </source>
</evidence>
<dbReference type="EMBL" id="VDEQ01000041">
    <property type="protein sequence ID" value="MQS34908.1"/>
    <property type="molecule type" value="Genomic_DNA"/>
</dbReference>
<keyword evidence="2" id="KW-1185">Reference proteome</keyword>
<dbReference type="Proteomes" id="UP000460558">
    <property type="component" value="Unassembled WGS sequence"/>
</dbReference>
<dbReference type="RefSeq" id="WP_153481157.1">
    <property type="nucleotide sequence ID" value="NZ_VDEQ01000041.1"/>
</dbReference>
<sequence>MTVRVMLVVPAMTAAVREARFGDREPLDAAGLRSARAAAGALPRVDRALSGPSPRCRQTARELGLGAECAGAPDDWDLGRWRGRTLAEVSGREPAAVARWLDDPASAPHGGEPLAGLCARVGGWLDSLPPDAGRVLAVVEPAVVRAALVAALGLAPATFWRLDAEPLTLTGLTGRSGRWNLRCGTRLTPSSASSADGR</sequence>
<dbReference type="Gene3D" id="3.40.50.1240">
    <property type="entry name" value="Phosphoglycerate mutase-like"/>
    <property type="match status" value="1"/>
</dbReference>
<dbReference type="SUPFAM" id="SSF53254">
    <property type="entry name" value="Phosphoglycerate mutase-like"/>
    <property type="match status" value="1"/>
</dbReference>
<name>A0ABW9NNQ9_9ACTN</name>
<organism evidence="1 2">
    <name type="scientific">Streptomyces katsurahamanus</name>
    <dbReference type="NCBI Taxonomy" id="2577098"/>
    <lineage>
        <taxon>Bacteria</taxon>
        <taxon>Bacillati</taxon>
        <taxon>Actinomycetota</taxon>
        <taxon>Actinomycetes</taxon>
        <taxon>Kitasatosporales</taxon>
        <taxon>Streptomycetaceae</taxon>
        <taxon>Streptomyces</taxon>
    </lineage>
</organism>
<dbReference type="SMART" id="SM00855">
    <property type="entry name" value="PGAM"/>
    <property type="match status" value="1"/>
</dbReference>
<proteinExistence type="predicted"/>
<dbReference type="InterPro" id="IPR029033">
    <property type="entry name" value="His_PPase_superfam"/>
</dbReference>
<accession>A0ABW9NNQ9</accession>
<protein>
    <submittedName>
        <fullName evidence="1">Histidine phosphatase family protein</fullName>
    </submittedName>
</protein>